<reference evidence="1 2" key="1">
    <citation type="journal article" date="2013" name="Genome Announc.">
        <title>Draft Genome Sequence of Pseudomonas fluorescens LMG 5329, a White Line-Inducing Principle-Producing Bioindicator for the Mushroom Pathogen Pseudomonas tolaasii.</title>
        <authorList>
            <person name="Ghequire M.G."/>
            <person name="Rokni-Zadeh H."/>
            <person name="Zarrineh P."/>
            <person name="De Mot R."/>
        </authorList>
    </citation>
    <scope>NUCLEOTIDE SEQUENCE [LARGE SCALE GENOMIC DNA]</scope>
    <source>
        <strain evidence="1 2">LMG 5329</strain>
    </source>
</reference>
<dbReference type="Proteomes" id="UP000030060">
    <property type="component" value="Unassembled WGS sequence"/>
</dbReference>
<sequence>MTGQAPTHRERFAEACKITDFASDPKMIGGYVVWGVNHIVKGGRDGIDGPYYTEQEAAIAADLLKAINPFAKEYASTHCSAWNPDPRREKATRDDAMASRMLLAMQIGAEVPTQVTNGK</sequence>
<evidence type="ECO:0000313" key="1">
    <source>
        <dbReference type="EMBL" id="KGE69710.1"/>
    </source>
</evidence>
<dbReference type="AlphaFoldDB" id="A0A0A1Z5Z9"/>
<evidence type="ECO:0000313" key="2">
    <source>
        <dbReference type="Proteomes" id="UP000030060"/>
    </source>
</evidence>
<organism evidence="1 2">
    <name type="scientific">Pseudomonas fluorescens LMG 5329</name>
    <dbReference type="NCBI Taxonomy" id="1324332"/>
    <lineage>
        <taxon>Bacteria</taxon>
        <taxon>Pseudomonadati</taxon>
        <taxon>Pseudomonadota</taxon>
        <taxon>Gammaproteobacteria</taxon>
        <taxon>Pseudomonadales</taxon>
        <taxon>Pseudomonadaceae</taxon>
        <taxon>Pseudomonas</taxon>
    </lineage>
</organism>
<comment type="caution">
    <text evidence="1">The sequence shown here is derived from an EMBL/GenBank/DDBJ whole genome shotgun (WGS) entry which is preliminary data.</text>
</comment>
<protein>
    <submittedName>
        <fullName evidence="1">Uncharacterized protein</fullName>
    </submittedName>
</protein>
<name>A0A0A1Z5Z9_PSEFL</name>
<gene>
    <name evidence="1" type="ORF">K814_0101145</name>
</gene>
<proteinExistence type="predicted"/>
<dbReference type="EMBL" id="ASGY01000013">
    <property type="protein sequence ID" value="KGE69710.1"/>
    <property type="molecule type" value="Genomic_DNA"/>
</dbReference>
<accession>A0A0A1Z5Z9</accession>